<dbReference type="Pfam" id="PF11452">
    <property type="entry name" value="DUF3000"/>
    <property type="match status" value="1"/>
</dbReference>
<evidence type="ECO:0000313" key="1">
    <source>
        <dbReference type="EMBL" id="MBB6034941.1"/>
    </source>
</evidence>
<evidence type="ECO:0000313" key="2">
    <source>
        <dbReference type="Proteomes" id="UP000548476"/>
    </source>
</evidence>
<dbReference type="RefSeq" id="WP_184787789.1">
    <property type="nucleotide sequence ID" value="NZ_BONT01000091.1"/>
</dbReference>
<dbReference type="Proteomes" id="UP000548476">
    <property type="component" value="Unassembled WGS sequence"/>
</dbReference>
<dbReference type="EMBL" id="JACHGT010000005">
    <property type="protein sequence ID" value="MBB6034941.1"/>
    <property type="molecule type" value="Genomic_DNA"/>
</dbReference>
<dbReference type="AlphaFoldDB" id="A0A841FCC4"/>
<proteinExistence type="predicted"/>
<evidence type="ECO:0008006" key="3">
    <source>
        <dbReference type="Google" id="ProtNLM"/>
    </source>
</evidence>
<organism evidence="1 2">
    <name type="scientific">Phytomonospora endophytica</name>
    <dbReference type="NCBI Taxonomy" id="714109"/>
    <lineage>
        <taxon>Bacteria</taxon>
        <taxon>Bacillati</taxon>
        <taxon>Actinomycetota</taxon>
        <taxon>Actinomycetes</taxon>
        <taxon>Micromonosporales</taxon>
        <taxon>Micromonosporaceae</taxon>
        <taxon>Phytomonospora</taxon>
    </lineage>
</organism>
<reference evidence="1 2" key="1">
    <citation type="submission" date="2020-08" db="EMBL/GenBank/DDBJ databases">
        <title>Genomic Encyclopedia of Type Strains, Phase IV (KMG-IV): sequencing the most valuable type-strain genomes for metagenomic binning, comparative biology and taxonomic classification.</title>
        <authorList>
            <person name="Goeker M."/>
        </authorList>
    </citation>
    <scope>NUCLEOTIDE SEQUENCE [LARGE SCALE GENOMIC DNA]</scope>
    <source>
        <strain evidence="1 2">YIM 65646</strain>
    </source>
</reference>
<dbReference type="InterPro" id="IPR021555">
    <property type="entry name" value="DUF3000"/>
</dbReference>
<sequence length="184" mass="19255">MTPSTASPPESFARAVTGLRALRPRAEIRLDEITAPQRLAPYAFALTANVESQGDPEAATGRLILLHDPAGHDAWDGTLRLVTYVCADLDPEAAADPLLPTVAWSWLTDALAAAGAEHHAAGGTVTQTSSTRFGDLAGEPATAEVELRASWTPEGEDLSKHLGAWCELLATMAGLPPPGVARIS</sequence>
<accession>A0A841FCC4</accession>
<protein>
    <recommendedName>
        <fullName evidence="3">DUF3000 domain-containing protein</fullName>
    </recommendedName>
</protein>
<gene>
    <name evidence="1" type="ORF">HNR73_002795</name>
</gene>
<keyword evidence="2" id="KW-1185">Reference proteome</keyword>
<comment type="caution">
    <text evidence="1">The sequence shown here is derived from an EMBL/GenBank/DDBJ whole genome shotgun (WGS) entry which is preliminary data.</text>
</comment>
<name>A0A841FCC4_9ACTN</name>